<keyword evidence="7" id="KW-0406">Ion transport</keyword>
<feature type="compositionally biased region" description="Basic and acidic residues" evidence="11">
    <location>
        <begin position="67"/>
        <end position="79"/>
    </location>
</feature>
<dbReference type="GO" id="GO:0015297">
    <property type="term" value="F:antiporter activity"/>
    <property type="evidence" value="ECO:0007669"/>
    <property type="project" value="UniProtKB-KW"/>
</dbReference>
<evidence type="ECO:0000259" key="13">
    <source>
        <dbReference type="Pfam" id="PF03600"/>
    </source>
</evidence>
<sequence length="582" mass="62121">MIIELAYRRRLRRSRFGIAFVVPSLRRGGSAGDNHCSTSFVSPWRNPRATFRRARHQGTSRLCSSTESERQSSKSREDTSVDGTAVSTNGRGLAPPPPRSSTAPGRESTTHDVRRTAALVSALLLLALSIREEWIEHNVQVALWILFGVGYTGIVLEDVLQFHKTGAALLMAVAMWTALAVAQPASTNAAPVLAQLSETLSGVAPLLFFLLGAMSIVEIIDSHRGFRIVTDYIRTRNPRLLLWLLSAVTFFMSAVLDNLTTTIVMVSVARQLVPRAYRRLIGAAIVVAANCGGVATPLGDVTTTMLWIGGQISTLATVSDLLLPSLMSLLVSVAVLTPALPTEPQLETHVEERGATDGQPTSTPRLAPRGRLVFVAGVGALLFVPAFKALTGLPPYMGMLSGLGFMWLLTDLLHAGEPERVNLRAPSALSRVDQSSILFFLGILMSVGALESAGALTDLAQRLDAVIGSREWIATIIGLVSSVIDNVPLVAATMGMYDLQAYPRDSPLWQLIAYCAGTGGSILIIGSAAGVAFMGMEKVDFFWYLRHASLSALAGYAAGIAAYLALHSPAVSHWIGGVLGAS</sequence>
<evidence type="ECO:0000256" key="8">
    <source>
        <dbReference type="ARBA" id="ARBA00023136"/>
    </source>
</evidence>
<accession>A0AAV9IVN6</accession>
<feature type="transmembrane region" description="Helical" evidence="12">
    <location>
        <begin position="280"/>
        <end position="309"/>
    </location>
</feature>
<reference evidence="14 15" key="1">
    <citation type="submission" date="2022-07" db="EMBL/GenBank/DDBJ databases">
        <title>Genome-wide signatures of adaptation to extreme environments.</title>
        <authorList>
            <person name="Cho C.H."/>
            <person name="Yoon H.S."/>
        </authorList>
    </citation>
    <scope>NUCLEOTIDE SEQUENCE [LARGE SCALE GENOMIC DNA]</scope>
    <source>
        <strain evidence="14 15">DBV 063 E5</strain>
    </source>
</reference>
<feature type="compositionally biased region" description="Basic and acidic residues" evidence="11">
    <location>
        <begin position="346"/>
        <end position="355"/>
    </location>
</feature>
<comment type="similarity">
    <text evidence="10">Belongs to the NhaD Na(+)/H(+) (TC 2.A.62) antiporter family.</text>
</comment>
<keyword evidence="4 12" id="KW-0812">Transmembrane</keyword>
<feature type="transmembrane region" description="Helical" evidence="12">
    <location>
        <begin position="472"/>
        <end position="491"/>
    </location>
</feature>
<evidence type="ECO:0000313" key="15">
    <source>
        <dbReference type="Proteomes" id="UP001301350"/>
    </source>
</evidence>
<feature type="region of interest" description="Disordered" evidence="11">
    <location>
        <begin position="53"/>
        <end position="112"/>
    </location>
</feature>
<dbReference type="InterPro" id="IPR004680">
    <property type="entry name" value="Cit_transptr-like_dom"/>
</dbReference>
<feature type="transmembrane region" description="Helical" evidence="12">
    <location>
        <begin position="240"/>
        <end position="268"/>
    </location>
</feature>
<evidence type="ECO:0000256" key="5">
    <source>
        <dbReference type="ARBA" id="ARBA00022989"/>
    </source>
</evidence>
<feature type="transmembrane region" description="Helical" evidence="12">
    <location>
        <begin position="548"/>
        <end position="566"/>
    </location>
</feature>
<evidence type="ECO:0000256" key="1">
    <source>
        <dbReference type="ARBA" id="ARBA00004141"/>
    </source>
</evidence>
<feature type="compositionally biased region" description="Polar residues" evidence="11">
    <location>
        <begin position="81"/>
        <end position="90"/>
    </location>
</feature>
<feature type="transmembrane region" description="Helical" evidence="12">
    <location>
        <begin position="511"/>
        <end position="536"/>
    </location>
</feature>
<dbReference type="InterPro" id="IPR045016">
    <property type="entry name" value="NhaD-like"/>
</dbReference>
<evidence type="ECO:0000256" key="3">
    <source>
        <dbReference type="ARBA" id="ARBA00022449"/>
    </source>
</evidence>
<dbReference type="GO" id="GO:0006814">
    <property type="term" value="P:sodium ion transport"/>
    <property type="evidence" value="ECO:0007669"/>
    <property type="project" value="UniProtKB-KW"/>
</dbReference>
<dbReference type="PANTHER" id="PTHR43269">
    <property type="entry name" value="SODIUM/PROTON ANTIPORTER 1-RELATED"/>
    <property type="match status" value="1"/>
</dbReference>
<protein>
    <recommendedName>
        <fullName evidence="13">Citrate transporter-like domain-containing protein</fullName>
    </recommendedName>
</protein>
<evidence type="ECO:0000256" key="9">
    <source>
        <dbReference type="ARBA" id="ARBA00023201"/>
    </source>
</evidence>
<keyword evidence="15" id="KW-1185">Reference proteome</keyword>
<feature type="transmembrane region" description="Helical" evidence="12">
    <location>
        <begin position="199"/>
        <end position="220"/>
    </location>
</feature>
<dbReference type="GO" id="GO:0016020">
    <property type="term" value="C:membrane"/>
    <property type="evidence" value="ECO:0007669"/>
    <property type="project" value="UniProtKB-SubCell"/>
</dbReference>
<name>A0AAV9IVN6_CYACA</name>
<evidence type="ECO:0000256" key="11">
    <source>
        <dbReference type="SAM" id="MobiDB-lite"/>
    </source>
</evidence>
<evidence type="ECO:0000313" key="14">
    <source>
        <dbReference type="EMBL" id="KAK4536349.1"/>
    </source>
</evidence>
<dbReference type="PANTHER" id="PTHR43269:SF2">
    <property type="entry name" value="SODIUM_PROTON ANTIPORTER 1-RELATED"/>
    <property type="match status" value="1"/>
</dbReference>
<keyword evidence="5 12" id="KW-1133">Transmembrane helix</keyword>
<comment type="caution">
    <text evidence="14">The sequence shown here is derived from an EMBL/GenBank/DDBJ whole genome shotgun (WGS) entry which is preliminary data.</text>
</comment>
<feature type="domain" description="Citrate transporter-like" evidence="13">
    <location>
        <begin position="154"/>
        <end position="517"/>
    </location>
</feature>
<evidence type="ECO:0000256" key="10">
    <source>
        <dbReference type="ARBA" id="ARBA00025753"/>
    </source>
</evidence>
<evidence type="ECO:0000256" key="7">
    <source>
        <dbReference type="ARBA" id="ARBA00023065"/>
    </source>
</evidence>
<keyword evidence="2" id="KW-0813">Transport</keyword>
<evidence type="ECO:0000256" key="2">
    <source>
        <dbReference type="ARBA" id="ARBA00022448"/>
    </source>
</evidence>
<dbReference type="AlphaFoldDB" id="A0AAV9IVN6"/>
<feature type="transmembrane region" description="Helical" evidence="12">
    <location>
        <begin position="372"/>
        <end position="390"/>
    </location>
</feature>
<gene>
    <name evidence="14" type="ORF">CDCA_CDCA08G2374</name>
</gene>
<dbReference type="Pfam" id="PF03600">
    <property type="entry name" value="CitMHS"/>
    <property type="match status" value="1"/>
</dbReference>
<dbReference type="NCBIfam" id="NF038006">
    <property type="entry name" value="NhaD_1"/>
    <property type="match status" value="1"/>
</dbReference>
<keyword evidence="8 12" id="KW-0472">Membrane</keyword>
<organism evidence="14 15">
    <name type="scientific">Cyanidium caldarium</name>
    <name type="common">Red alga</name>
    <dbReference type="NCBI Taxonomy" id="2771"/>
    <lineage>
        <taxon>Eukaryota</taxon>
        <taxon>Rhodophyta</taxon>
        <taxon>Bangiophyceae</taxon>
        <taxon>Cyanidiales</taxon>
        <taxon>Cyanidiaceae</taxon>
        <taxon>Cyanidium</taxon>
    </lineage>
</organism>
<comment type="subcellular location">
    <subcellularLocation>
        <location evidence="1">Membrane</location>
        <topology evidence="1">Multi-pass membrane protein</topology>
    </subcellularLocation>
</comment>
<dbReference type="Proteomes" id="UP001301350">
    <property type="component" value="Unassembled WGS sequence"/>
</dbReference>
<feature type="region of interest" description="Disordered" evidence="11">
    <location>
        <begin position="345"/>
        <end position="365"/>
    </location>
</feature>
<keyword evidence="3" id="KW-0050">Antiport</keyword>
<evidence type="ECO:0000256" key="4">
    <source>
        <dbReference type="ARBA" id="ARBA00022692"/>
    </source>
</evidence>
<keyword evidence="6" id="KW-0915">Sodium</keyword>
<dbReference type="EMBL" id="JANCYW010000008">
    <property type="protein sequence ID" value="KAK4536349.1"/>
    <property type="molecule type" value="Genomic_DNA"/>
</dbReference>
<evidence type="ECO:0000256" key="12">
    <source>
        <dbReference type="SAM" id="Phobius"/>
    </source>
</evidence>
<feature type="transmembrane region" description="Helical" evidence="12">
    <location>
        <begin position="436"/>
        <end position="460"/>
    </location>
</feature>
<feature type="transmembrane region" description="Helical" evidence="12">
    <location>
        <begin position="167"/>
        <end position="187"/>
    </location>
</feature>
<keyword evidence="9" id="KW-0739">Sodium transport</keyword>
<evidence type="ECO:0000256" key="6">
    <source>
        <dbReference type="ARBA" id="ARBA00023053"/>
    </source>
</evidence>
<proteinExistence type="inferred from homology"/>